<sequence length="987" mass="104413">MRPQEGWNWKLSRTVSTLRSFTSVSLLALALAGTASAQDALPSSQSAQAPESDARPQPGDQIVVTAERLPGQVQTDVPPVLELDARDVAAYGASSIADLVAQLAPQVGSGSGRGGRPVFLVNGQRISNFREMGRYPPEAIRKVEVLPEEVALKFGFPPDARVINFILQPNFASRDVEVEYGQPADGGYSAQEVEAGILTINGSRRVNASVDYNRRSPLTEAERGVIQTVPTEPAVAAAGLDPADFRTLVSREENIEANATLTQGLGEMGAGGQLTLNGQVSRAVRTSLSGIDAITLDAIERRTETDSYSLGSAYNRDLGAWRFSTTLDANRSDTDSRIDRRGGGGTDRALSRTYTADLKSTLAGSPFTLPGGEASLTLDAGYRWNRIASSDTRSMAGEFALERSRTRGGASLSVPITSTREGFLDAIGDLSINLGGGVDRLSDFGTLTDWNTGATWRPTERLTLQGSLVNRKVAPSLTQLGAPQIVDVNVPVYDFSTGSTVFATVTTGGNPALRAETQRDLKLSAAYDFDLFDRANLLVEYFRNNSSDTTESFPLLTPAIEAAFPGRVTRATDGTLLAVDRRPVTFSERKSSRIRYGFNLFGRVGKAPPQGERGGRGGPPSAPAAAAEAPAQPAQQRGPGGPGGQFDPARFAEMRARFCATPDGQLPDLTGIPERMLERLKGEDGQIDPAKVAALKTRFCAEGAGPGGPQGEGGGMRRFDPERFAALRTALACGVEGKEPDIAALPPEIVERLKGPDGAIDPTRLAELRTRICAIEAPPQGGRGPGAGGEASGDARPGGPGGGGGGGSRGGAPSAGAMFGGRGEGQGRWNLSLYHSIELDSTALVAPGGPSLDLLRGDALGEGGVSRHRIELEGGVFKNGIGTRISGRYASPSTVRGSGLPGSSDLRFGALTTFDLRMFVNLEQQKWLVGEGDPGFWKGTRFGLRVQNVFDTRQRVTDDTGTVPLRYQPGLIDPVGRFIEVEFRKLF</sequence>
<dbReference type="Gene3D" id="2.40.170.20">
    <property type="entry name" value="TonB-dependent receptor, beta-barrel domain"/>
    <property type="match status" value="1"/>
</dbReference>
<dbReference type="InterPro" id="IPR037066">
    <property type="entry name" value="Plug_dom_sf"/>
</dbReference>
<dbReference type="OrthoDB" id="7224136at2"/>
<evidence type="ECO:0000256" key="5">
    <source>
        <dbReference type="SAM" id="SignalP"/>
    </source>
</evidence>
<protein>
    <recommendedName>
        <fullName evidence="8">TonB dependent receptor</fullName>
    </recommendedName>
</protein>
<feature type="chain" id="PRO_5008534248" description="TonB dependent receptor" evidence="5">
    <location>
        <begin position="38"/>
        <end position="987"/>
    </location>
</feature>
<keyword evidence="5" id="KW-0732">Signal</keyword>
<dbReference type="AlphaFoldDB" id="A0A1B2AGS5"/>
<dbReference type="PANTHER" id="PTHR47234">
    <property type="match status" value="1"/>
</dbReference>
<feature type="region of interest" description="Disordered" evidence="4">
    <location>
        <begin position="605"/>
        <end position="648"/>
    </location>
</feature>
<evidence type="ECO:0000256" key="1">
    <source>
        <dbReference type="ARBA" id="ARBA00004442"/>
    </source>
</evidence>
<dbReference type="PANTHER" id="PTHR47234:SF3">
    <property type="entry name" value="SECRETIN_TONB SHORT N-TERMINAL DOMAIN-CONTAINING PROTEIN"/>
    <property type="match status" value="1"/>
</dbReference>
<feature type="signal peptide" evidence="5">
    <location>
        <begin position="1"/>
        <end position="37"/>
    </location>
</feature>
<reference evidence="6 7" key="1">
    <citation type="submission" date="2016-07" db="EMBL/GenBank/DDBJ databases">
        <title>Complete genome sequence of Altererythrobacter dongtanensis KCTC 22672, a type strain with esterase isolated from tidal flat.</title>
        <authorList>
            <person name="Cheng H."/>
            <person name="Wu Y.-H."/>
            <person name="Zhou P."/>
            <person name="Huo Y.-Y."/>
            <person name="Wang C.-S."/>
            <person name="Xu X.-W."/>
        </authorList>
    </citation>
    <scope>NUCLEOTIDE SEQUENCE [LARGE SCALE GENOMIC DNA]</scope>
    <source>
        <strain evidence="6 7">KCTC 22672</strain>
    </source>
</reference>
<dbReference type="STRING" id="692370.A6F68_02855"/>
<dbReference type="InterPro" id="IPR036942">
    <property type="entry name" value="Beta-barrel_TonB_sf"/>
</dbReference>
<organism evidence="6 7">
    <name type="scientific">Tsuneonella dongtanensis</name>
    <dbReference type="NCBI Taxonomy" id="692370"/>
    <lineage>
        <taxon>Bacteria</taxon>
        <taxon>Pseudomonadati</taxon>
        <taxon>Pseudomonadota</taxon>
        <taxon>Alphaproteobacteria</taxon>
        <taxon>Sphingomonadales</taxon>
        <taxon>Erythrobacteraceae</taxon>
        <taxon>Tsuneonella</taxon>
    </lineage>
</organism>
<evidence type="ECO:0008006" key="8">
    <source>
        <dbReference type="Google" id="ProtNLM"/>
    </source>
</evidence>
<dbReference type="Proteomes" id="UP000092932">
    <property type="component" value="Chromosome"/>
</dbReference>
<feature type="region of interest" description="Disordered" evidence="4">
    <location>
        <begin position="39"/>
        <end position="58"/>
    </location>
</feature>
<evidence type="ECO:0000256" key="3">
    <source>
        <dbReference type="ARBA" id="ARBA00023237"/>
    </source>
</evidence>
<feature type="region of interest" description="Disordered" evidence="4">
    <location>
        <begin position="776"/>
        <end position="822"/>
    </location>
</feature>
<keyword evidence="7" id="KW-1185">Reference proteome</keyword>
<dbReference type="EMBL" id="CP016591">
    <property type="protein sequence ID" value="ANY21344.1"/>
    <property type="molecule type" value="Genomic_DNA"/>
</dbReference>
<dbReference type="SUPFAM" id="SSF56935">
    <property type="entry name" value="Porins"/>
    <property type="match status" value="1"/>
</dbReference>
<keyword evidence="2" id="KW-0472">Membrane</keyword>
<dbReference type="PATRIC" id="fig|692370.5.peg.2864"/>
<feature type="compositionally biased region" description="Low complexity" evidence="4">
    <location>
        <begin position="623"/>
        <end position="637"/>
    </location>
</feature>
<comment type="subcellular location">
    <subcellularLocation>
        <location evidence="1">Cell outer membrane</location>
    </subcellularLocation>
</comment>
<name>A0A1B2AGS5_9SPHN</name>
<dbReference type="Gene3D" id="2.170.130.10">
    <property type="entry name" value="TonB-dependent receptor, plug domain"/>
    <property type="match status" value="1"/>
</dbReference>
<accession>A0A1B2AGS5</accession>
<feature type="compositionally biased region" description="Gly residues" evidence="4">
    <location>
        <begin position="781"/>
        <end position="810"/>
    </location>
</feature>
<evidence type="ECO:0000313" key="7">
    <source>
        <dbReference type="Proteomes" id="UP000092932"/>
    </source>
</evidence>
<gene>
    <name evidence="6" type="ORF">A6F68_02855</name>
</gene>
<evidence type="ECO:0000256" key="2">
    <source>
        <dbReference type="ARBA" id="ARBA00023136"/>
    </source>
</evidence>
<dbReference type="GO" id="GO:0009279">
    <property type="term" value="C:cell outer membrane"/>
    <property type="evidence" value="ECO:0007669"/>
    <property type="project" value="UniProtKB-SubCell"/>
</dbReference>
<dbReference type="KEGG" id="ado:A6F68_02855"/>
<proteinExistence type="predicted"/>
<keyword evidence="3" id="KW-0998">Cell outer membrane</keyword>
<evidence type="ECO:0000313" key="6">
    <source>
        <dbReference type="EMBL" id="ANY21344.1"/>
    </source>
</evidence>
<evidence type="ECO:0000256" key="4">
    <source>
        <dbReference type="SAM" id="MobiDB-lite"/>
    </source>
</evidence>